<dbReference type="SUPFAM" id="SSF52540">
    <property type="entry name" value="P-loop containing nucleoside triphosphate hydrolases"/>
    <property type="match status" value="1"/>
</dbReference>
<dbReference type="EMBL" id="CP054491">
    <property type="protein sequence ID" value="QKQ26065.1"/>
    <property type="molecule type" value="Genomic_DNA"/>
</dbReference>
<evidence type="ECO:0008006" key="3">
    <source>
        <dbReference type="Google" id="ProtNLM"/>
    </source>
</evidence>
<proteinExistence type="predicted"/>
<organism evidence="1 2">
    <name type="scientific">Candidatus Reidiella endopervernicosa</name>
    <dbReference type="NCBI Taxonomy" id="2738883"/>
    <lineage>
        <taxon>Bacteria</taxon>
        <taxon>Pseudomonadati</taxon>
        <taxon>Pseudomonadota</taxon>
        <taxon>Gammaproteobacteria</taxon>
        <taxon>Candidatus Reidiella</taxon>
    </lineage>
</organism>
<accession>A0A6N0HUI8</accession>
<dbReference type="InterPro" id="IPR027417">
    <property type="entry name" value="P-loop_NTPase"/>
</dbReference>
<evidence type="ECO:0000313" key="2">
    <source>
        <dbReference type="Proteomes" id="UP000509658"/>
    </source>
</evidence>
<evidence type="ECO:0000313" key="1">
    <source>
        <dbReference type="EMBL" id="QKQ26065.1"/>
    </source>
</evidence>
<dbReference type="KEGG" id="rev:HUE57_07040"/>
<name>A0A6N0HUI8_9GAMM</name>
<dbReference type="RefSeq" id="WP_174672958.1">
    <property type="nucleotide sequence ID" value="NZ_CP054491.1"/>
</dbReference>
<protein>
    <recommendedName>
        <fullName evidence="3">Sulfotransferase</fullName>
    </recommendedName>
</protein>
<dbReference type="AlphaFoldDB" id="A0A6N0HUI8"/>
<sequence>MLGLGCPKQTFAKIATPQRFFFVIGIPRTGGTYLTKQLFRAANIDYKKVHNALAHDGFPHLSHLSFKGKANMHTNGLLQFAEYLTMVEIYFSKHGRLAYRNGVVVPKKFTKGVYYFDLIRELIGVNANYLLTLRHPLSICQSVIDKSGGMPEDRKYALRSAIERWVLDDWVHFGVPEQKVRQMGYVEALLGYWKRFHFQMAISGVVGMPTTRIVPYGAEAMTGAAGQLFEDFGVDIEPEEFKVAEPPEFQADEEAMAKQVVDEVEAFWKSLGLNFPREAIDLRF</sequence>
<dbReference type="Gene3D" id="3.40.50.300">
    <property type="entry name" value="P-loop containing nucleotide triphosphate hydrolases"/>
    <property type="match status" value="1"/>
</dbReference>
<dbReference type="Proteomes" id="UP000509658">
    <property type="component" value="Chromosome"/>
</dbReference>
<gene>
    <name evidence="1" type="ORF">HUE57_07040</name>
</gene>
<keyword evidence="2" id="KW-1185">Reference proteome</keyword>
<reference evidence="1 2" key="1">
    <citation type="submission" date="2020-05" db="EMBL/GenBank/DDBJ databases">
        <title>Horizontal transmission and recombination maintain forever young bacterial symbiont genomes.</title>
        <authorList>
            <person name="Russell S.L."/>
            <person name="Pepper-Tunick E."/>
            <person name="Svedberg J."/>
            <person name="Byrne A."/>
            <person name="Ruelas Castillo J."/>
            <person name="Vollmers C."/>
            <person name="Beinart R.A."/>
            <person name="Corbett-Detig R."/>
        </authorList>
    </citation>
    <scope>NUCLEOTIDE SEQUENCE [LARGE SCALE GENOMIC DNA]</scope>
    <source>
        <strain evidence="1">Santa_Monica_outfall</strain>
    </source>
</reference>